<keyword evidence="7" id="KW-0255">Endonuclease</keyword>
<dbReference type="InterPro" id="IPR006085">
    <property type="entry name" value="XPG_DNA_repair_N"/>
</dbReference>
<dbReference type="Proteomes" id="UP001642464">
    <property type="component" value="Unassembled WGS sequence"/>
</dbReference>
<comment type="caution">
    <text evidence="7">The sequence shown here is derived from an EMBL/GenBank/DDBJ whole genome shotgun (WGS) entry which is preliminary data.</text>
</comment>
<protein>
    <submittedName>
        <fullName evidence="7">Post-transcriptional regulator MKT1 (Inactive endonuclease MKT1)</fullName>
    </submittedName>
</protein>
<gene>
    <name evidence="7" type="ORF">SCF082_LOCUS34655</name>
</gene>
<evidence type="ECO:0000259" key="6">
    <source>
        <dbReference type="Pfam" id="PF12247"/>
    </source>
</evidence>
<evidence type="ECO:0000256" key="1">
    <source>
        <dbReference type="ARBA" id="ARBA00022845"/>
    </source>
</evidence>
<accession>A0ABP0NZ28</accession>
<dbReference type="Pfam" id="PF12246">
    <property type="entry name" value="MKT1_C"/>
    <property type="match status" value="1"/>
</dbReference>
<reference evidence="7 8" key="1">
    <citation type="submission" date="2024-02" db="EMBL/GenBank/DDBJ databases">
        <authorList>
            <person name="Chen Y."/>
            <person name="Shah S."/>
            <person name="Dougan E. K."/>
            <person name="Thang M."/>
            <person name="Chan C."/>
        </authorList>
    </citation>
    <scope>NUCLEOTIDE SEQUENCE [LARGE SCALE GENOMIC DNA]</scope>
</reference>
<dbReference type="InterPro" id="IPR029060">
    <property type="entry name" value="PIN-like_dom_sf"/>
</dbReference>
<evidence type="ECO:0000259" key="4">
    <source>
        <dbReference type="Pfam" id="PF00752"/>
    </source>
</evidence>
<dbReference type="PRINTS" id="PR00853">
    <property type="entry name" value="XPGRADSUPER"/>
</dbReference>
<dbReference type="InterPro" id="IPR022039">
    <property type="entry name" value="MKT1_C"/>
</dbReference>
<keyword evidence="1" id="KW-0810">Translation regulation</keyword>
<dbReference type="Pfam" id="PF00752">
    <property type="entry name" value="XPG_N"/>
    <property type="match status" value="1"/>
</dbReference>
<name>A0ABP0NZ28_9DINO</name>
<dbReference type="InterPro" id="IPR006084">
    <property type="entry name" value="XPG/Rad2"/>
</dbReference>
<sequence length="744" mass="84038">MRVRHLQSHLHDEKLIYQGKLEALQGQRLGIDAVHWLRSIQALKDPFADALGGVPPGIFGVVDKELEGFRRLQITPVFIFQGMTPGPKHSMFVNRMDQQMMDAWALLASGHNSEAQKFFAVSTSRINGDFVYFIFQHMRYRGCEVLQAPYFAGTQLVHFAEGGVVQAVFGPPGLLLFGLSKAIINIDFQNVVFDWIDLERILDKWNMTREQFVDACMLAGTEYCLTFPYLQVDQVMRFNFDVAVNVAKQAPLLQWMHTFPTEDMKADHVEGYCVCKLLIQSSPVYHVKANAVRPFSSSGPVPSDYPAVLGALLPSSLYFLIVSGMLSAKLPQALAKGEWLDKSQPLVDTQEYRQLLSDLTEYRQRALGLIARHLPSYFRSKRILCKAFWEHLQNRRSCDAGRARRYLQPDKMQDVIRWNINATNVANELHRQGLKKVDFKFCLAWHANEVLQDGPLIHDMSRCEQIPEMSRGNDTKAISAIVHFMLLEHLGLIADDGGLTVLGDVLKDSPRRLQEHCLVALEMMKFGVLSGEPFEAAERPFPQEVKYPQPPVDSNTKSMLLLSRVMSLVPMKLKSGMWNADVDFDLAAFHSLVRLVKRALRHLTEASLGSVLLKNLHRVRHLPQSLLCASLGEGDEDEQCVLPTFMLPRACLGIVCLFFLKYTGDPATFQRELAHHFPCCSRPMEDLATAFVFWEAPDPQRVLHIAEPLGAQELAADMEAASEVLARKRQELGLLNTGRPLPHL</sequence>
<dbReference type="SUPFAM" id="SSF88723">
    <property type="entry name" value="PIN domain-like"/>
    <property type="match status" value="1"/>
</dbReference>
<comment type="similarity">
    <text evidence="3">Belongs to the XPG/RAD2 endonuclease family.</text>
</comment>
<dbReference type="EMBL" id="CAXAMM010032001">
    <property type="protein sequence ID" value="CAK9069056.1"/>
    <property type="molecule type" value="Genomic_DNA"/>
</dbReference>
<feature type="domain" description="Post-transcriptional regulator MKT1 C-terminal" evidence="5">
    <location>
        <begin position="487"/>
        <end position="696"/>
    </location>
</feature>
<dbReference type="CDD" id="cd09902">
    <property type="entry name" value="H3TH_MKT1"/>
    <property type="match status" value="1"/>
</dbReference>
<dbReference type="Pfam" id="PF12247">
    <property type="entry name" value="MKT1_N"/>
    <property type="match status" value="1"/>
</dbReference>
<keyword evidence="2" id="KW-0496">Mitochondrion</keyword>
<dbReference type="CDD" id="cd09858">
    <property type="entry name" value="PIN_MKT1"/>
    <property type="match status" value="1"/>
</dbReference>
<evidence type="ECO:0000256" key="2">
    <source>
        <dbReference type="ARBA" id="ARBA00023128"/>
    </source>
</evidence>
<feature type="domain" description="Post-transcriptional regulator MKT1 N-terminal" evidence="6">
    <location>
        <begin position="302"/>
        <end position="389"/>
    </location>
</feature>
<evidence type="ECO:0000313" key="8">
    <source>
        <dbReference type="Proteomes" id="UP001642464"/>
    </source>
</evidence>
<feature type="domain" description="XPG N-terminal" evidence="4">
    <location>
        <begin position="1"/>
        <end position="97"/>
    </location>
</feature>
<evidence type="ECO:0000259" key="5">
    <source>
        <dbReference type="Pfam" id="PF12246"/>
    </source>
</evidence>
<proteinExistence type="inferred from homology"/>
<organism evidence="7 8">
    <name type="scientific">Durusdinium trenchii</name>
    <dbReference type="NCBI Taxonomy" id="1381693"/>
    <lineage>
        <taxon>Eukaryota</taxon>
        <taxon>Sar</taxon>
        <taxon>Alveolata</taxon>
        <taxon>Dinophyceae</taxon>
        <taxon>Suessiales</taxon>
        <taxon>Symbiodiniaceae</taxon>
        <taxon>Durusdinium</taxon>
    </lineage>
</organism>
<keyword evidence="8" id="KW-1185">Reference proteome</keyword>
<dbReference type="PANTHER" id="PTHR11081:SF32">
    <property type="entry name" value="POST-TRANSCRIPTIONAL REGULATOR MKT1"/>
    <property type="match status" value="1"/>
</dbReference>
<dbReference type="GO" id="GO:0004519">
    <property type="term" value="F:endonuclease activity"/>
    <property type="evidence" value="ECO:0007669"/>
    <property type="project" value="UniProtKB-KW"/>
</dbReference>
<dbReference type="InterPro" id="IPR022040">
    <property type="entry name" value="MKT1_N"/>
</dbReference>
<dbReference type="InterPro" id="IPR037314">
    <property type="entry name" value="MKT1_H3TH"/>
</dbReference>
<dbReference type="PANTHER" id="PTHR11081">
    <property type="entry name" value="FLAP ENDONUCLEASE FAMILY MEMBER"/>
    <property type="match status" value="1"/>
</dbReference>
<dbReference type="Gene3D" id="3.40.50.1010">
    <property type="entry name" value="5'-nuclease"/>
    <property type="match status" value="1"/>
</dbReference>
<keyword evidence="7" id="KW-0378">Hydrolase</keyword>
<evidence type="ECO:0000256" key="3">
    <source>
        <dbReference type="ARBA" id="ARBA00024023"/>
    </source>
</evidence>
<evidence type="ECO:0000313" key="7">
    <source>
        <dbReference type="EMBL" id="CAK9069056.1"/>
    </source>
</evidence>
<keyword evidence="7" id="KW-0540">Nuclease</keyword>